<evidence type="ECO:0000256" key="4">
    <source>
        <dbReference type="ARBA" id="ARBA00022723"/>
    </source>
</evidence>
<evidence type="ECO:0000313" key="9">
    <source>
        <dbReference type="EMBL" id="TXG70792.1"/>
    </source>
</evidence>
<dbReference type="InterPro" id="IPR036396">
    <property type="entry name" value="Cyt_P450_sf"/>
</dbReference>
<evidence type="ECO:0000256" key="1">
    <source>
        <dbReference type="ARBA" id="ARBA00001971"/>
    </source>
</evidence>
<proteinExistence type="inferred from homology"/>
<evidence type="ECO:0000313" key="10">
    <source>
        <dbReference type="Proteomes" id="UP000323000"/>
    </source>
</evidence>
<keyword evidence="8" id="KW-0812">Transmembrane</keyword>
<dbReference type="OrthoDB" id="1745078at2759"/>
<keyword evidence="4" id="KW-0479">Metal-binding</keyword>
<keyword evidence="5" id="KW-0560">Oxidoreductase</keyword>
<evidence type="ECO:0000256" key="8">
    <source>
        <dbReference type="SAM" id="Phobius"/>
    </source>
</evidence>
<dbReference type="EMBL" id="VAHF01000002">
    <property type="protein sequence ID" value="TXG70792.1"/>
    <property type="molecule type" value="Genomic_DNA"/>
</dbReference>
<gene>
    <name evidence="9" type="ORF">EZV62_005727</name>
</gene>
<evidence type="ECO:0000256" key="3">
    <source>
        <dbReference type="ARBA" id="ARBA00022617"/>
    </source>
</evidence>
<accession>A0A5C7IR21</accession>
<sequence length="247" mass="28121">MFLLGEVPPIVIPVVLGYCPDFSKIRWGPAAGSLQIYNKCLKNTEIENPFDGQFHFIVSMMDLDEVFSIPISLVATTTLAAVVILSIVVLIHGRKRSSYHPVGGSIFQQRKNMHRIQDFRIDVARKHKTYRFPGFLGSTSQVLTVDPVNVEYMLKTNFANYGKRWSNDIILIDLLGEGIFNVDGEKWHHQRKLTNYEFSTKTLRDFSNVVSKTNAIKLAHILADQAAASNRSIDIQVYIYIYMFFLA</sequence>
<dbReference type="PANTHER" id="PTHR24296">
    <property type="entry name" value="CYTOCHROME P450"/>
    <property type="match status" value="1"/>
</dbReference>
<keyword evidence="10" id="KW-1185">Reference proteome</keyword>
<dbReference type="Proteomes" id="UP000323000">
    <property type="component" value="Chromosome 2"/>
</dbReference>
<organism evidence="9 10">
    <name type="scientific">Acer yangbiense</name>
    <dbReference type="NCBI Taxonomy" id="1000413"/>
    <lineage>
        <taxon>Eukaryota</taxon>
        <taxon>Viridiplantae</taxon>
        <taxon>Streptophyta</taxon>
        <taxon>Embryophyta</taxon>
        <taxon>Tracheophyta</taxon>
        <taxon>Spermatophyta</taxon>
        <taxon>Magnoliopsida</taxon>
        <taxon>eudicotyledons</taxon>
        <taxon>Gunneridae</taxon>
        <taxon>Pentapetalae</taxon>
        <taxon>rosids</taxon>
        <taxon>malvids</taxon>
        <taxon>Sapindales</taxon>
        <taxon>Sapindaceae</taxon>
        <taxon>Hippocastanoideae</taxon>
        <taxon>Acereae</taxon>
        <taxon>Acer</taxon>
    </lineage>
</organism>
<keyword evidence="8" id="KW-0472">Membrane</keyword>
<dbReference type="SUPFAM" id="SSF48264">
    <property type="entry name" value="Cytochrome P450"/>
    <property type="match status" value="1"/>
</dbReference>
<dbReference type="Gene3D" id="1.10.630.10">
    <property type="entry name" value="Cytochrome P450"/>
    <property type="match status" value="1"/>
</dbReference>
<name>A0A5C7IR21_9ROSI</name>
<dbReference type="GO" id="GO:0005506">
    <property type="term" value="F:iron ion binding"/>
    <property type="evidence" value="ECO:0007669"/>
    <property type="project" value="InterPro"/>
</dbReference>
<evidence type="ECO:0008006" key="11">
    <source>
        <dbReference type="Google" id="ProtNLM"/>
    </source>
</evidence>
<feature type="transmembrane region" description="Helical" evidence="8">
    <location>
        <begin position="69"/>
        <end position="91"/>
    </location>
</feature>
<evidence type="ECO:0000256" key="7">
    <source>
        <dbReference type="ARBA" id="ARBA00023033"/>
    </source>
</evidence>
<keyword evidence="7" id="KW-0503">Monooxygenase</keyword>
<evidence type="ECO:0000256" key="2">
    <source>
        <dbReference type="ARBA" id="ARBA00010617"/>
    </source>
</evidence>
<comment type="cofactor">
    <cofactor evidence="1">
        <name>heme</name>
        <dbReference type="ChEBI" id="CHEBI:30413"/>
    </cofactor>
</comment>
<dbReference type="GO" id="GO:0020037">
    <property type="term" value="F:heme binding"/>
    <property type="evidence" value="ECO:0007669"/>
    <property type="project" value="InterPro"/>
</dbReference>
<evidence type="ECO:0000256" key="5">
    <source>
        <dbReference type="ARBA" id="ARBA00023002"/>
    </source>
</evidence>
<comment type="caution">
    <text evidence="9">The sequence shown here is derived from an EMBL/GenBank/DDBJ whole genome shotgun (WGS) entry which is preliminary data.</text>
</comment>
<keyword evidence="8" id="KW-1133">Transmembrane helix</keyword>
<keyword evidence="6" id="KW-0408">Iron</keyword>
<evidence type="ECO:0000256" key="6">
    <source>
        <dbReference type="ARBA" id="ARBA00023004"/>
    </source>
</evidence>
<protein>
    <recommendedName>
        <fullName evidence="11">Cytochrome P450</fullName>
    </recommendedName>
</protein>
<keyword evidence="3" id="KW-0349">Heme</keyword>
<dbReference type="InterPro" id="IPR001128">
    <property type="entry name" value="Cyt_P450"/>
</dbReference>
<dbReference type="Pfam" id="PF00067">
    <property type="entry name" value="p450"/>
    <property type="match status" value="1"/>
</dbReference>
<reference evidence="10" key="1">
    <citation type="journal article" date="2019" name="Gigascience">
        <title>De novo genome assembly of the endangered Acer yangbiense, a plant species with extremely small populations endemic to Yunnan Province, China.</title>
        <authorList>
            <person name="Yang J."/>
            <person name="Wariss H.M."/>
            <person name="Tao L."/>
            <person name="Zhang R."/>
            <person name="Yun Q."/>
            <person name="Hollingsworth P."/>
            <person name="Dao Z."/>
            <person name="Luo G."/>
            <person name="Guo H."/>
            <person name="Ma Y."/>
            <person name="Sun W."/>
        </authorList>
    </citation>
    <scope>NUCLEOTIDE SEQUENCE [LARGE SCALE GENOMIC DNA]</scope>
    <source>
        <strain evidence="10">cv. Malutang</strain>
    </source>
</reference>
<dbReference type="GO" id="GO:0004497">
    <property type="term" value="F:monooxygenase activity"/>
    <property type="evidence" value="ECO:0007669"/>
    <property type="project" value="UniProtKB-KW"/>
</dbReference>
<dbReference type="AlphaFoldDB" id="A0A5C7IR21"/>
<comment type="similarity">
    <text evidence="2">Belongs to the cytochrome P450 family.</text>
</comment>
<dbReference type="GO" id="GO:0016705">
    <property type="term" value="F:oxidoreductase activity, acting on paired donors, with incorporation or reduction of molecular oxygen"/>
    <property type="evidence" value="ECO:0007669"/>
    <property type="project" value="InterPro"/>
</dbReference>